<evidence type="ECO:0000256" key="2">
    <source>
        <dbReference type="ARBA" id="ARBA00005814"/>
    </source>
</evidence>
<dbReference type="InterPro" id="IPR027417">
    <property type="entry name" value="P-loop_NTPase"/>
</dbReference>
<dbReference type="AlphaFoldDB" id="A0A1B0AMC2"/>
<dbReference type="InterPro" id="IPR043926">
    <property type="entry name" value="ABCG_dom"/>
</dbReference>
<dbReference type="GO" id="GO:0005524">
    <property type="term" value="F:ATP binding"/>
    <property type="evidence" value="ECO:0007669"/>
    <property type="project" value="UniProtKB-KW"/>
</dbReference>
<dbReference type="InterPro" id="IPR013525">
    <property type="entry name" value="ABC2_TM"/>
</dbReference>
<dbReference type="GO" id="GO:0005886">
    <property type="term" value="C:plasma membrane"/>
    <property type="evidence" value="ECO:0007669"/>
    <property type="project" value="TreeGrafter"/>
</dbReference>
<name>A0A1B0AMC2_9MUSC</name>
<feature type="transmembrane region" description="Helical" evidence="9">
    <location>
        <begin position="479"/>
        <end position="506"/>
    </location>
</feature>
<sequence length="750" mass="85913">MNVKSWIPGLYLEWKNLNYNVPAKEQNNYNFWQTCQGQKDQNQILNNVSGHMKTGDLVAVLGCSGAGKTTLLAAISQRLRGNLTGDVVVNSVAMERTQMIRISSFLPQFDINVQTFTAYEHLYFMSHFKMHRKTTKTQKRQRVNDLLWAVGLRDVAHTRLQHLSGGERKRLSLAEELITDPPFLFCDEPTTGLDSYSAYSVVKTLRHLCTRRRLNLDSLTTLYGEDTSQSSLSTESSPTNSIEMESFNAVTNSEKSLSNTNLKRRHKKAVMCSIHQPTSDIYELFTHIILMDAGRVVYQGRTEEAKDFFTRLGYILPQNCNPADFYLKTISDSHTNRTDGSLIKRKYDYQISGLYGGSWLLPKYYAGDYLSKYKNFEKIWWPFQVYLLLKRLITEDLRNMQPGLIGLGLFMITSVTLAIMYSGIVNMTQTSIQDIDGSIFMLSNEIVFTFSYGVAYVFPSALPIMRREVGESTYSLSAYYVAVVLAYLPVAFFKSFLFFSVVYGFIYFERGFTLFLSMGLVLSLSAIVATGYGLFISSIFETEKMSTECAAPFDLLFLIFGGAYYNVDSLPFLKYLSLFFYSNEALMYSFWINVDNIECSENVEHPCFKNGYEILQHSSYRTDPGTFWFDCIGLLVIAAIFNILAFCFIRKYYMPGHEPRNQLITTYLFTHSNDIIKVEREHSSFTVISQHEFKNGSPNCYKHFTVNVTNWACAPKSVKFYMISIRSGTFSALNNKFFRHSIINYKIASM</sequence>
<dbReference type="Pfam" id="PF00005">
    <property type="entry name" value="ABC_tran"/>
    <property type="match status" value="1"/>
</dbReference>
<evidence type="ECO:0000256" key="5">
    <source>
        <dbReference type="ARBA" id="ARBA00022741"/>
    </source>
</evidence>
<reference evidence="12" key="1">
    <citation type="submission" date="2015-01" db="EMBL/GenBank/DDBJ databases">
        <authorList>
            <person name="Aksoy S."/>
            <person name="Warren W."/>
            <person name="Wilson R.K."/>
        </authorList>
    </citation>
    <scope>NUCLEOTIDE SEQUENCE [LARGE SCALE GENOMIC DNA]</scope>
    <source>
        <strain evidence="12">IAEA</strain>
    </source>
</reference>
<evidence type="ECO:0000256" key="7">
    <source>
        <dbReference type="ARBA" id="ARBA00022989"/>
    </source>
</evidence>
<dbReference type="InterPro" id="IPR003439">
    <property type="entry name" value="ABC_transporter-like_ATP-bd"/>
</dbReference>
<dbReference type="Pfam" id="PF19055">
    <property type="entry name" value="ABC2_membrane_7"/>
    <property type="match status" value="1"/>
</dbReference>
<dbReference type="InterPro" id="IPR050352">
    <property type="entry name" value="ABCG_transporters"/>
</dbReference>
<accession>A0A1B0AMC2</accession>
<dbReference type="InterPro" id="IPR003593">
    <property type="entry name" value="AAA+_ATPase"/>
</dbReference>
<proteinExistence type="inferred from homology"/>
<evidence type="ECO:0000313" key="11">
    <source>
        <dbReference type="EnsemblMetazoa" id="GPPI001700-PA"/>
    </source>
</evidence>
<dbReference type="SMART" id="SM00382">
    <property type="entry name" value="AAA"/>
    <property type="match status" value="1"/>
</dbReference>
<organism evidence="11 12">
    <name type="scientific">Glossina palpalis gambiensis</name>
    <dbReference type="NCBI Taxonomy" id="67801"/>
    <lineage>
        <taxon>Eukaryota</taxon>
        <taxon>Metazoa</taxon>
        <taxon>Ecdysozoa</taxon>
        <taxon>Arthropoda</taxon>
        <taxon>Hexapoda</taxon>
        <taxon>Insecta</taxon>
        <taxon>Pterygota</taxon>
        <taxon>Neoptera</taxon>
        <taxon>Endopterygota</taxon>
        <taxon>Diptera</taxon>
        <taxon>Brachycera</taxon>
        <taxon>Muscomorpha</taxon>
        <taxon>Hippoboscoidea</taxon>
        <taxon>Glossinidae</taxon>
        <taxon>Glossina</taxon>
    </lineage>
</organism>
<dbReference type="Pfam" id="PF01061">
    <property type="entry name" value="ABC2_membrane"/>
    <property type="match status" value="1"/>
</dbReference>
<feature type="transmembrane region" description="Helical" evidence="9">
    <location>
        <begin position="437"/>
        <end position="458"/>
    </location>
</feature>
<evidence type="ECO:0000259" key="10">
    <source>
        <dbReference type="PROSITE" id="PS50893"/>
    </source>
</evidence>
<evidence type="ECO:0000256" key="1">
    <source>
        <dbReference type="ARBA" id="ARBA00004141"/>
    </source>
</evidence>
<keyword evidence="3" id="KW-0813">Transport</keyword>
<keyword evidence="4 9" id="KW-0812">Transmembrane</keyword>
<dbReference type="SUPFAM" id="SSF52540">
    <property type="entry name" value="P-loop containing nucleoside triphosphate hydrolases"/>
    <property type="match status" value="1"/>
</dbReference>
<protein>
    <recommendedName>
        <fullName evidence="10">ABC transporter domain-containing protein</fullName>
    </recommendedName>
</protein>
<dbReference type="PROSITE" id="PS50893">
    <property type="entry name" value="ABC_TRANSPORTER_2"/>
    <property type="match status" value="1"/>
</dbReference>
<dbReference type="VEuPathDB" id="VectorBase:GPPI001700"/>
<dbReference type="GO" id="GO:0140359">
    <property type="term" value="F:ABC-type transporter activity"/>
    <property type="evidence" value="ECO:0007669"/>
    <property type="project" value="InterPro"/>
</dbReference>
<keyword evidence="8 9" id="KW-0472">Membrane</keyword>
<dbReference type="GO" id="GO:0016887">
    <property type="term" value="F:ATP hydrolysis activity"/>
    <property type="evidence" value="ECO:0007669"/>
    <property type="project" value="InterPro"/>
</dbReference>
<evidence type="ECO:0000256" key="6">
    <source>
        <dbReference type="ARBA" id="ARBA00022840"/>
    </source>
</evidence>
<dbReference type="EnsemblMetazoa" id="GPPI001700-RA">
    <property type="protein sequence ID" value="GPPI001700-PA"/>
    <property type="gene ID" value="GPPI001700"/>
</dbReference>
<keyword evidence="5" id="KW-0547">Nucleotide-binding</keyword>
<dbReference type="PANTHER" id="PTHR48041">
    <property type="entry name" value="ABC TRANSPORTER G FAMILY MEMBER 28"/>
    <property type="match status" value="1"/>
</dbReference>
<dbReference type="PROSITE" id="PS00211">
    <property type="entry name" value="ABC_TRANSPORTER_1"/>
    <property type="match status" value="1"/>
</dbReference>
<dbReference type="InterPro" id="IPR017871">
    <property type="entry name" value="ABC_transporter-like_CS"/>
</dbReference>
<reference evidence="11" key="2">
    <citation type="submission" date="2020-05" db="UniProtKB">
        <authorList>
            <consortium name="EnsemblMetazoa"/>
        </authorList>
    </citation>
    <scope>IDENTIFICATION</scope>
    <source>
        <strain evidence="11">IAEA</strain>
    </source>
</reference>
<evidence type="ECO:0000256" key="3">
    <source>
        <dbReference type="ARBA" id="ARBA00022448"/>
    </source>
</evidence>
<keyword evidence="7 9" id="KW-1133">Transmembrane helix</keyword>
<comment type="similarity">
    <text evidence="2">Belongs to the ABC transporter superfamily. ABCG family. Eye pigment precursor importer (TC 3.A.1.204) subfamily.</text>
</comment>
<evidence type="ECO:0000313" key="12">
    <source>
        <dbReference type="Proteomes" id="UP000092460"/>
    </source>
</evidence>
<dbReference type="STRING" id="67801.A0A1B0AMC2"/>
<feature type="transmembrane region" description="Helical" evidence="9">
    <location>
        <begin position="512"/>
        <end position="537"/>
    </location>
</feature>
<dbReference type="EMBL" id="JXJN01000389">
    <property type="status" value="NOT_ANNOTATED_CDS"/>
    <property type="molecule type" value="Genomic_DNA"/>
</dbReference>
<evidence type="ECO:0000256" key="9">
    <source>
        <dbReference type="SAM" id="Phobius"/>
    </source>
</evidence>
<keyword evidence="12" id="KW-1185">Reference proteome</keyword>
<feature type="transmembrane region" description="Helical" evidence="9">
    <location>
        <begin position="404"/>
        <end position="425"/>
    </location>
</feature>
<feature type="domain" description="ABC transporter" evidence="10">
    <location>
        <begin position="23"/>
        <end position="318"/>
    </location>
</feature>
<feature type="transmembrane region" description="Helical" evidence="9">
    <location>
        <begin position="627"/>
        <end position="649"/>
    </location>
</feature>
<keyword evidence="6" id="KW-0067">ATP-binding</keyword>
<dbReference type="Proteomes" id="UP000092460">
    <property type="component" value="Unassembled WGS sequence"/>
</dbReference>
<evidence type="ECO:0000256" key="4">
    <source>
        <dbReference type="ARBA" id="ARBA00022692"/>
    </source>
</evidence>
<dbReference type="Gene3D" id="3.40.50.300">
    <property type="entry name" value="P-loop containing nucleotide triphosphate hydrolases"/>
    <property type="match status" value="1"/>
</dbReference>
<evidence type="ECO:0000256" key="8">
    <source>
        <dbReference type="ARBA" id="ARBA00023136"/>
    </source>
</evidence>
<comment type="subcellular location">
    <subcellularLocation>
        <location evidence="1">Membrane</location>
        <topology evidence="1">Multi-pass membrane protein</topology>
    </subcellularLocation>
</comment>
<dbReference type="PANTHER" id="PTHR48041:SF116">
    <property type="entry name" value="PROTEIN BROWN"/>
    <property type="match status" value="1"/>
</dbReference>